<evidence type="ECO:0000256" key="1">
    <source>
        <dbReference type="SAM" id="MobiDB-lite"/>
    </source>
</evidence>
<keyword evidence="4" id="KW-1185">Reference proteome</keyword>
<protein>
    <submittedName>
        <fullName evidence="3">Uncharacterized protein</fullName>
    </submittedName>
</protein>
<feature type="compositionally biased region" description="Low complexity" evidence="1">
    <location>
        <begin position="70"/>
        <end position="97"/>
    </location>
</feature>
<evidence type="ECO:0000313" key="3">
    <source>
        <dbReference type="EMBL" id="EER30450.1"/>
    </source>
</evidence>
<accession>C5MIF6</accession>
<dbReference type="VEuPathDB" id="FungiDB:CTRG_05849"/>
<dbReference type="GeneID" id="8300197"/>
<feature type="signal peptide" evidence="2">
    <location>
        <begin position="1"/>
        <end position="18"/>
    </location>
</feature>
<dbReference type="AlphaFoldDB" id="C5MIF6"/>
<proteinExistence type="predicted"/>
<dbReference type="KEGG" id="ctp:CTRG_05849"/>
<dbReference type="RefSeq" id="XP_002546371.1">
    <property type="nucleotide sequence ID" value="XM_002546325.1"/>
</dbReference>
<keyword evidence="2" id="KW-0732">Signal</keyword>
<dbReference type="EMBL" id="GG692404">
    <property type="protein sequence ID" value="EER30450.1"/>
    <property type="molecule type" value="Genomic_DNA"/>
</dbReference>
<dbReference type="OrthoDB" id="10531069at2759"/>
<evidence type="ECO:0000313" key="4">
    <source>
        <dbReference type="Proteomes" id="UP000002037"/>
    </source>
</evidence>
<feature type="region of interest" description="Disordered" evidence="1">
    <location>
        <begin position="29"/>
        <end position="54"/>
    </location>
</feature>
<organism evidence="3 4">
    <name type="scientific">Candida tropicalis (strain ATCC MYA-3404 / T1)</name>
    <name type="common">Yeast</name>
    <dbReference type="NCBI Taxonomy" id="294747"/>
    <lineage>
        <taxon>Eukaryota</taxon>
        <taxon>Fungi</taxon>
        <taxon>Dikarya</taxon>
        <taxon>Ascomycota</taxon>
        <taxon>Saccharomycotina</taxon>
        <taxon>Pichiomycetes</taxon>
        <taxon>Debaryomycetaceae</taxon>
        <taxon>Candida/Lodderomyces clade</taxon>
        <taxon>Candida</taxon>
    </lineage>
</organism>
<dbReference type="STRING" id="294747.C5MIF6"/>
<name>C5MIF6_CANTT</name>
<sequence length="131" mass="12532">MKYGALFATAFAISAANATFLPGLLGSLGGSSSGSTSSSGEGSAQPCDTSGEGSVETVYVSGCETGNCGGAQASTGGTATTGGEASGSYDQSSSSTSEVPTDMFSQMIGGLSSLLETGFSGSGSLLHNLIG</sequence>
<dbReference type="Proteomes" id="UP000002037">
    <property type="component" value="Unassembled WGS sequence"/>
</dbReference>
<gene>
    <name evidence="3" type="ORF">CTRG_05849</name>
</gene>
<evidence type="ECO:0000256" key="2">
    <source>
        <dbReference type="SAM" id="SignalP"/>
    </source>
</evidence>
<feature type="chain" id="PRO_5002955503" evidence="2">
    <location>
        <begin position="19"/>
        <end position="131"/>
    </location>
</feature>
<reference evidence="3 4" key="1">
    <citation type="journal article" date="2009" name="Nature">
        <title>Evolution of pathogenicity and sexual reproduction in eight Candida genomes.</title>
        <authorList>
            <person name="Butler G."/>
            <person name="Rasmussen M.D."/>
            <person name="Lin M.F."/>
            <person name="Santos M.A."/>
            <person name="Sakthikumar S."/>
            <person name="Munro C.A."/>
            <person name="Rheinbay E."/>
            <person name="Grabherr M."/>
            <person name="Forche A."/>
            <person name="Reedy J.L."/>
            <person name="Agrafioti I."/>
            <person name="Arnaud M.B."/>
            <person name="Bates S."/>
            <person name="Brown A.J."/>
            <person name="Brunke S."/>
            <person name="Costanzo M.C."/>
            <person name="Fitzpatrick D.A."/>
            <person name="de Groot P.W."/>
            <person name="Harris D."/>
            <person name="Hoyer L.L."/>
            <person name="Hube B."/>
            <person name="Klis F.M."/>
            <person name="Kodira C."/>
            <person name="Lennard N."/>
            <person name="Logue M.E."/>
            <person name="Martin R."/>
            <person name="Neiman A.M."/>
            <person name="Nikolaou E."/>
            <person name="Quail M.A."/>
            <person name="Quinn J."/>
            <person name="Santos M.C."/>
            <person name="Schmitzberger F.F."/>
            <person name="Sherlock G."/>
            <person name="Shah P."/>
            <person name="Silverstein K.A."/>
            <person name="Skrzypek M.S."/>
            <person name="Soll D."/>
            <person name="Staggs R."/>
            <person name="Stansfield I."/>
            <person name="Stumpf M.P."/>
            <person name="Sudbery P.E."/>
            <person name="Srikantha T."/>
            <person name="Zeng Q."/>
            <person name="Berman J."/>
            <person name="Berriman M."/>
            <person name="Heitman J."/>
            <person name="Gow N.A."/>
            <person name="Lorenz M.C."/>
            <person name="Birren B.W."/>
            <person name="Kellis M."/>
            <person name="Cuomo C.A."/>
        </authorList>
    </citation>
    <scope>NUCLEOTIDE SEQUENCE [LARGE SCALE GENOMIC DNA]</scope>
    <source>
        <strain evidence="4">ATCC MYA-3404 / T1</strain>
    </source>
</reference>
<feature type="region of interest" description="Disordered" evidence="1">
    <location>
        <begin position="70"/>
        <end position="101"/>
    </location>
</feature>
<feature type="compositionally biased region" description="Low complexity" evidence="1">
    <location>
        <begin position="33"/>
        <end position="43"/>
    </location>
</feature>
<dbReference type="HOGENOM" id="CLU_1927322_0_0_1"/>